<gene>
    <name evidence="1" type="ORF">HJG40_14835</name>
</gene>
<dbReference type="EMBL" id="JABELD010000180">
    <property type="protein sequence ID" value="MBU2740026.1"/>
    <property type="molecule type" value="Genomic_DNA"/>
</dbReference>
<evidence type="ECO:0000313" key="2">
    <source>
        <dbReference type="Proteomes" id="UP001197028"/>
    </source>
</evidence>
<dbReference type="Proteomes" id="UP001197028">
    <property type="component" value="Unassembled WGS sequence"/>
</dbReference>
<keyword evidence="2" id="KW-1185">Reference proteome</keyword>
<name>A0ABS5ZTN2_9PROT</name>
<sequence length="87" mass="9866">MRPPKTGDGCNLGIRLGNSPPRQLSLSGDLCKRHCSPSIKGKYSTRKVFPKDRCDGLFEFRSAISFRQDTHPVKHLCLRDARRVEII</sequence>
<proteinExistence type="predicted"/>
<evidence type="ECO:0000313" key="1">
    <source>
        <dbReference type="EMBL" id="MBU2740026.1"/>
    </source>
</evidence>
<accession>A0ABS5ZTN2</accession>
<reference evidence="1 2" key="1">
    <citation type="journal article" date="2021" name="ISME J.">
        <title>Genomic evolution of the class Acidithiobacillia: deep-branching Proteobacteria living in extreme acidic conditions.</title>
        <authorList>
            <person name="Moya-Beltran A."/>
            <person name="Beard S."/>
            <person name="Rojas-Villalobos C."/>
            <person name="Issotta F."/>
            <person name="Gallardo Y."/>
            <person name="Ulloa R."/>
            <person name="Giaveno A."/>
            <person name="Degli Esposti M."/>
            <person name="Johnson D.B."/>
            <person name="Quatrini R."/>
        </authorList>
    </citation>
    <scope>NUCLEOTIDE SEQUENCE [LARGE SCALE GENOMIC DNA]</scope>
    <source>
        <strain evidence="1 2">ATCC 19703</strain>
    </source>
</reference>
<protein>
    <submittedName>
        <fullName evidence="1">Uncharacterized protein</fullName>
    </submittedName>
</protein>
<organism evidence="1 2">
    <name type="scientific">Acidithiobacillus concretivorus</name>
    <dbReference type="NCBI Taxonomy" id="3063952"/>
    <lineage>
        <taxon>Bacteria</taxon>
        <taxon>Pseudomonadati</taxon>
        <taxon>Pseudomonadota</taxon>
        <taxon>Acidithiobacillia</taxon>
        <taxon>Acidithiobacillales</taxon>
        <taxon>Acidithiobacillaceae</taxon>
        <taxon>Acidithiobacillus</taxon>
    </lineage>
</organism>
<comment type="caution">
    <text evidence="1">The sequence shown here is derived from an EMBL/GenBank/DDBJ whole genome shotgun (WGS) entry which is preliminary data.</text>
</comment>